<evidence type="ECO:0000256" key="1">
    <source>
        <dbReference type="SAM" id="MobiDB-lite"/>
    </source>
</evidence>
<feature type="region of interest" description="Disordered" evidence="1">
    <location>
        <begin position="158"/>
        <end position="195"/>
    </location>
</feature>
<feature type="compositionally biased region" description="Gly residues" evidence="1">
    <location>
        <begin position="185"/>
        <end position="195"/>
    </location>
</feature>
<dbReference type="AlphaFoldDB" id="A0A5J5JZM5"/>
<evidence type="ECO:0000313" key="4">
    <source>
        <dbReference type="Proteomes" id="UP000327011"/>
    </source>
</evidence>
<evidence type="ECO:0000256" key="2">
    <source>
        <dbReference type="SAM" id="SignalP"/>
    </source>
</evidence>
<comment type="caution">
    <text evidence="3">The sequence shown here is derived from an EMBL/GenBank/DDBJ whole genome shotgun (WGS) entry which is preliminary data.</text>
</comment>
<dbReference type="Proteomes" id="UP000327011">
    <property type="component" value="Unassembled WGS sequence"/>
</dbReference>
<sequence length="195" mass="20063">MRGRWVTVAVLGLACLSACGSITASSGVDMGRLRALGVAPDLVYLVDLPEYEMAEQSMGGVGEEGFGVFYTAPGGRQVELRVDRGSFGDDVCRSTPINLATPPDALVLCIHDEVGWYRMAGDRHEYVALRGDVLIKLSGGVTDVSRAALKAAVTGAHRAVGDGKAGTTPPRVPVERGDLPTAGDGAPGGEVGPGG</sequence>
<evidence type="ECO:0000313" key="3">
    <source>
        <dbReference type="EMBL" id="KAA9376409.1"/>
    </source>
</evidence>
<keyword evidence="2" id="KW-0732">Signal</keyword>
<proteinExistence type="predicted"/>
<accession>A0A5J5JZM5</accession>
<gene>
    <name evidence="3" type="ORF">F5972_23615</name>
</gene>
<keyword evidence="4" id="KW-1185">Reference proteome</keyword>
<feature type="signal peptide" evidence="2">
    <location>
        <begin position="1"/>
        <end position="24"/>
    </location>
</feature>
<reference evidence="3 4" key="1">
    <citation type="submission" date="2019-09" db="EMBL/GenBank/DDBJ databases">
        <title>Screening of Novel Bioactive Compounds from Soil-Associated.</title>
        <authorList>
            <person name="Gong X."/>
        </authorList>
    </citation>
    <scope>NUCLEOTIDE SEQUENCE [LARGE SCALE GENOMIC DNA]</scope>
    <source>
        <strain evidence="3 4">Gxj-6</strain>
    </source>
</reference>
<organism evidence="3 4">
    <name type="scientific">Microbispora cellulosiformans</name>
    <dbReference type="NCBI Taxonomy" id="2614688"/>
    <lineage>
        <taxon>Bacteria</taxon>
        <taxon>Bacillati</taxon>
        <taxon>Actinomycetota</taxon>
        <taxon>Actinomycetes</taxon>
        <taxon>Streptosporangiales</taxon>
        <taxon>Streptosporangiaceae</taxon>
        <taxon>Microbispora</taxon>
    </lineage>
</organism>
<protein>
    <submittedName>
        <fullName evidence="3">Uncharacterized protein</fullName>
    </submittedName>
</protein>
<feature type="chain" id="PRO_5039020787" evidence="2">
    <location>
        <begin position="25"/>
        <end position="195"/>
    </location>
</feature>
<dbReference type="PROSITE" id="PS51257">
    <property type="entry name" value="PROKAR_LIPOPROTEIN"/>
    <property type="match status" value="1"/>
</dbReference>
<name>A0A5J5JZM5_9ACTN</name>
<dbReference type="EMBL" id="VYTZ01000008">
    <property type="protein sequence ID" value="KAA9376409.1"/>
    <property type="molecule type" value="Genomic_DNA"/>
</dbReference>
<dbReference type="RefSeq" id="WP_150935929.1">
    <property type="nucleotide sequence ID" value="NZ_VYTZ01000008.1"/>
</dbReference>